<keyword evidence="8" id="KW-1133">Transmembrane helix</keyword>
<evidence type="ECO:0000256" key="4">
    <source>
        <dbReference type="ARBA" id="ARBA00022676"/>
    </source>
</evidence>
<evidence type="ECO:0000256" key="9">
    <source>
        <dbReference type="ARBA" id="ARBA00023034"/>
    </source>
</evidence>
<evidence type="ECO:0000256" key="6">
    <source>
        <dbReference type="ARBA" id="ARBA00022692"/>
    </source>
</evidence>
<dbReference type="PANTHER" id="PTHR11214">
    <property type="entry name" value="BETA-1,3-N-ACETYLGLUCOSAMINYLTRANSFERASE"/>
    <property type="match status" value="1"/>
</dbReference>
<gene>
    <name evidence="14" type="ORF">C2E20_2960</name>
</gene>
<evidence type="ECO:0000256" key="12">
    <source>
        <dbReference type="SAM" id="MobiDB-lite"/>
    </source>
</evidence>
<protein>
    <submittedName>
        <fullName evidence="13">Putative beta-1,3-galactosyltransferase 16 isoform X1 isoform A</fullName>
    </submittedName>
    <submittedName>
        <fullName evidence="14">Putative beta-1,3-galactosyltransferase 16 isoform X1 isoform B</fullName>
    </submittedName>
</protein>
<dbReference type="Gene3D" id="3.90.550.50">
    <property type="match status" value="1"/>
</dbReference>
<evidence type="ECO:0000256" key="10">
    <source>
        <dbReference type="ARBA" id="ARBA00023136"/>
    </source>
</evidence>
<sequence>MFSWKRQRKEEEPARQPKLAAAAAYTPLACSPAGVTSLPSSAPSSARSSDDDVGTPKAGMLAPGVDESGSGGSRGGAAGLSGRSIELAELAPPRLGLQRACSVRQKAAYFEALIRCNHTTTHVQCDEAGARCTSLLDPSAGAAPGGSLARLPAPLPPAGVVGSSDVQMLRADSCGLEASASFSDEAGAWAEEEGGFSEVQLVLRVPRGAAAPPVGGKYGSVADMEALIEKLQAALDLKERQRKAAADAYARRAAEVSNLQQVVRELSESRAKAVGGRASLVERYQELQREYHRCVRVADLSRTVSKENMANTSRTRTELRRVQLELHATKRDAQHLSEKHLKARVENALLKEKVTLLERLDFEEVQESAGDAAAARRVSASFMRAAVALYALLLLGALVLYSGLGQHHAVGEAAQLWPASGLGPSARPQDPRVEYRDAGNIVSLAAALDAAQWEGELQLYSADAAPSGTSPAQQAQQQAAPASGASGSGSAGGEQQQQQENRAPPPYFPVQCPQGEAQAKRAAIRRTWLQHARDHLPGVTVRFILAQPATEAEHRVALALLGEEIQQHADIVIVPGLDTYRNLPSKTLQLLKFALSSDCQFTHVMKTDDDVYVRPQMLMDVIQTGHYNFSVEVQSDGQGVFDGRPATFYQSPWMNSMYVGQLDSEKPGHLYPGWDPNRDKTSKWYLSYKDLPDSHAPLGVRWCSGWGYLLSRDLAEFISNTAHMYAAIPAKKPLWWGRMPWEDIMIAAMLKGVARVHHHDGFRSAWQGCGSGTVLKHLDNDAPLLQEGLYVQELSGLWAKKEVVCSTGPFEPGNHSDWRLWRNSLPDNQIGGFMR</sequence>
<evidence type="ECO:0000256" key="1">
    <source>
        <dbReference type="ARBA" id="ARBA00004323"/>
    </source>
</evidence>
<evidence type="ECO:0000256" key="3">
    <source>
        <dbReference type="ARBA" id="ARBA00008661"/>
    </source>
</evidence>
<evidence type="ECO:0000256" key="8">
    <source>
        <dbReference type="ARBA" id="ARBA00022989"/>
    </source>
</evidence>
<evidence type="ECO:0000313" key="14">
    <source>
        <dbReference type="EMBL" id="PSC73856.1"/>
    </source>
</evidence>
<dbReference type="Pfam" id="PF01762">
    <property type="entry name" value="Galactosyl_T"/>
    <property type="match status" value="1"/>
</dbReference>
<feature type="region of interest" description="Disordered" evidence="12">
    <location>
        <begin position="464"/>
        <end position="509"/>
    </location>
</feature>
<keyword evidence="15" id="KW-1185">Reference proteome</keyword>
<feature type="coiled-coil region" evidence="11">
    <location>
        <begin position="221"/>
        <end position="248"/>
    </location>
</feature>
<dbReference type="EMBL" id="LHPF02000006">
    <property type="protein sequence ID" value="PSC73856.1"/>
    <property type="molecule type" value="Genomic_DNA"/>
</dbReference>
<dbReference type="UniPathway" id="UPA00378"/>
<comment type="caution">
    <text evidence="14">The sequence shown here is derived from an EMBL/GenBank/DDBJ whole genome shotgun (WGS) entry which is preliminary data.</text>
</comment>
<dbReference type="InterPro" id="IPR002659">
    <property type="entry name" value="Glyco_trans_31"/>
</dbReference>
<comment type="pathway">
    <text evidence="2">Protein modification; protein glycosylation.</text>
</comment>
<comment type="similarity">
    <text evidence="3">Belongs to the glycosyltransferase 31 family.</text>
</comment>
<dbReference type="OrthoDB" id="511257at2759"/>
<keyword evidence="11" id="KW-0175">Coiled coil</keyword>
<dbReference type="AlphaFoldDB" id="A0A2P6VID3"/>
<keyword evidence="6" id="KW-0812">Transmembrane</keyword>
<proteinExistence type="inferred from homology"/>
<feature type="region of interest" description="Disordered" evidence="12">
    <location>
        <begin position="33"/>
        <end position="79"/>
    </location>
</feature>
<organism evidence="14 15">
    <name type="scientific">Micractinium conductrix</name>
    <dbReference type="NCBI Taxonomy" id="554055"/>
    <lineage>
        <taxon>Eukaryota</taxon>
        <taxon>Viridiplantae</taxon>
        <taxon>Chlorophyta</taxon>
        <taxon>core chlorophytes</taxon>
        <taxon>Trebouxiophyceae</taxon>
        <taxon>Chlorellales</taxon>
        <taxon>Chlorellaceae</taxon>
        <taxon>Chlorella clade</taxon>
        <taxon>Micractinium</taxon>
    </lineage>
</organism>
<keyword evidence="5 14" id="KW-0808">Transferase</keyword>
<accession>A0A2P6VID3</accession>
<feature type="compositionally biased region" description="Low complexity" evidence="12">
    <location>
        <begin position="464"/>
        <end position="485"/>
    </location>
</feature>
<feature type="compositionally biased region" description="Low complexity" evidence="12">
    <location>
        <begin position="37"/>
        <end position="47"/>
    </location>
</feature>
<evidence type="ECO:0000256" key="11">
    <source>
        <dbReference type="SAM" id="Coils"/>
    </source>
</evidence>
<dbReference type="STRING" id="554055.A0A2P6VID3"/>
<evidence type="ECO:0000313" key="15">
    <source>
        <dbReference type="Proteomes" id="UP000239649"/>
    </source>
</evidence>
<dbReference type="Proteomes" id="UP000239649">
    <property type="component" value="Unassembled WGS sequence"/>
</dbReference>
<comment type="subcellular location">
    <subcellularLocation>
        <location evidence="1">Golgi apparatus membrane</location>
        <topology evidence="1">Single-pass type II membrane protein</topology>
    </subcellularLocation>
</comment>
<dbReference type="GO" id="GO:0016758">
    <property type="term" value="F:hexosyltransferase activity"/>
    <property type="evidence" value="ECO:0007669"/>
    <property type="project" value="InterPro"/>
</dbReference>
<name>A0A2P6VID3_9CHLO</name>
<keyword evidence="9" id="KW-0333">Golgi apparatus</keyword>
<evidence type="ECO:0000313" key="13">
    <source>
        <dbReference type="EMBL" id="PSC73855.1"/>
    </source>
</evidence>
<evidence type="ECO:0000256" key="7">
    <source>
        <dbReference type="ARBA" id="ARBA00022968"/>
    </source>
</evidence>
<keyword evidence="7" id="KW-0735">Signal-anchor</keyword>
<dbReference type="PANTHER" id="PTHR11214:SF3">
    <property type="entry name" value="BETA-1,3-GALACTOSYLTRANSFERASE 6"/>
    <property type="match status" value="1"/>
</dbReference>
<keyword evidence="10" id="KW-0472">Membrane</keyword>
<reference evidence="14 15" key="1">
    <citation type="journal article" date="2018" name="Plant J.">
        <title>Genome sequences of Chlorella sorokiniana UTEX 1602 and Micractinium conductrix SAG 241.80: implications to maltose excretion by a green alga.</title>
        <authorList>
            <person name="Arriola M.B."/>
            <person name="Velmurugan N."/>
            <person name="Zhang Y."/>
            <person name="Plunkett M.H."/>
            <person name="Hondzo H."/>
            <person name="Barney B.M."/>
        </authorList>
    </citation>
    <scope>NUCLEOTIDE SEQUENCE [LARGE SCALE GENOMIC DNA]</scope>
    <source>
        <strain evidence="14 15">SAG 241.80</strain>
    </source>
</reference>
<feature type="compositionally biased region" description="Gly residues" evidence="12">
    <location>
        <begin position="69"/>
        <end position="79"/>
    </location>
</feature>
<evidence type="ECO:0000256" key="2">
    <source>
        <dbReference type="ARBA" id="ARBA00004922"/>
    </source>
</evidence>
<evidence type="ECO:0000256" key="5">
    <source>
        <dbReference type="ARBA" id="ARBA00022679"/>
    </source>
</evidence>
<dbReference type="EMBL" id="LHPF02000006">
    <property type="protein sequence ID" value="PSC73855.1"/>
    <property type="molecule type" value="Genomic_DNA"/>
</dbReference>
<keyword evidence="4 14" id="KW-0328">Glycosyltransferase</keyword>
<dbReference type="GO" id="GO:0000139">
    <property type="term" value="C:Golgi membrane"/>
    <property type="evidence" value="ECO:0007669"/>
    <property type="project" value="UniProtKB-SubCell"/>
</dbReference>
<feature type="compositionally biased region" description="Low complexity" evidence="12">
    <location>
        <begin position="493"/>
        <end position="502"/>
    </location>
</feature>
<reference evidence="14" key="2">
    <citation type="submission" date="2018-02" db="EMBL/GenBank/DDBJ databases">
        <authorList>
            <person name="Cohen D.B."/>
            <person name="Kent A.D."/>
        </authorList>
    </citation>
    <scope>NUCLEOTIDE SEQUENCE</scope>
    <source>
        <strain evidence="14">SAG 241.80</strain>
    </source>
</reference>